<sequence length="374" mass="40712">MSQLHQDLETCIAQLRNCFGKVLAESNAETLNLRYELAQRDTQIKDLTAQLANIKSRLAHAERAAAKLALFKNVVLTQLQNQTETDGSEIDVDKSNYGTISPVFATRSNNSNNLGQANSIDILMAGIDLHHKQLVDLHNNNNNNIASLPLAKSLTLDLTAINNTDRSSAAASTENNNNNEHDYNNNNRNSVGNISLDMTTPLLQSKSSPISNITFERSRCVRNAQTPSSSTATTSTMAVSNTDCDSSSNRNTPTVAFALNKTSAAADIESPLSPNRNGSATKDKNSGNPEFYTNRTSNGGNGTNSGGGAGLGSVDGREFFKLARTRLSYDDFTNLLNSVKAYNARDQSRQQTVESLRLLLNKDLFEQFEQLLSK</sequence>
<feature type="compositionally biased region" description="Low complexity" evidence="2">
    <location>
        <begin position="224"/>
        <end position="242"/>
    </location>
</feature>
<comment type="caution">
    <text evidence="4">The sequence shown here is derived from an EMBL/GenBank/DDBJ whole genome shotgun (WGS) entry which is preliminary data.</text>
</comment>
<evidence type="ECO:0000259" key="3">
    <source>
        <dbReference type="Pfam" id="PF25972"/>
    </source>
</evidence>
<dbReference type="Proteomes" id="UP001211907">
    <property type="component" value="Unassembled WGS sequence"/>
</dbReference>
<feature type="compositionally biased region" description="Gly residues" evidence="2">
    <location>
        <begin position="299"/>
        <end position="310"/>
    </location>
</feature>
<feature type="region of interest" description="Disordered" evidence="2">
    <location>
        <begin position="167"/>
        <end position="194"/>
    </location>
</feature>
<dbReference type="PANTHER" id="PTHR47383:SF8">
    <property type="entry name" value="OS01G0768300 PROTEIN"/>
    <property type="match status" value="1"/>
</dbReference>
<dbReference type="PANTHER" id="PTHR47383">
    <property type="entry name" value="OS03G0659800 PROTEIN"/>
    <property type="match status" value="1"/>
</dbReference>
<dbReference type="Pfam" id="PF25972">
    <property type="entry name" value="At4g15545_C"/>
    <property type="match status" value="1"/>
</dbReference>
<evidence type="ECO:0000313" key="4">
    <source>
        <dbReference type="EMBL" id="KAJ3126298.1"/>
    </source>
</evidence>
<keyword evidence="5" id="KW-1185">Reference proteome</keyword>
<organism evidence="4 5">
    <name type="scientific">Physocladia obscura</name>
    <dbReference type="NCBI Taxonomy" id="109957"/>
    <lineage>
        <taxon>Eukaryota</taxon>
        <taxon>Fungi</taxon>
        <taxon>Fungi incertae sedis</taxon>
        <taxon>Chytridiomycota</taxon>
        <taxon>Chytridiomycota incertae sedis</taxon>
        <taxon>Chytridiomycetes</taxon>
        <taxon>Chytridiales</taxon>
        <taxon>Chytriomycetaceae</taxon>
        <taxon>Physocladia</taxon>
    </lineage>
</organism>
<feature type="region of interest" description="Disordered" evidence="2">
    <location>
        <begin position="221"/>
        <end position="250"/>
    </location>
</feature>
<dbReference type="AlphaFoldDB" id="A0AAD5T5D1"/>
<reference evidence="4" key="1">
    <citation type="submission" date="2020-05" db="EMBL/GenBank/DDBJ databases">
        <title>Phylogenomic resolution of chytrid fungi.</title>
        <authorList>
            <person name="Stajich J.E."/>
            <person name="Amses K."/>
            <person name="Simmons R."/>
            <person name="Seto K."/>
            <person name="Myers J."/>
            <person name="Bonds A."/>
            <person name="Quandt C.A."/>
            <person name="Barry K."/>
            <person name="Liu P."/>
            <person name="Grigoriev I."/>
            <person name="Longcore J.E."/>
            <person name="James T.Y."/>
        </authorList>
    </citation>
    <scope>NUCLEOTIDE SEQUENCE</scope>
    <source>
        <strain evidence="4">JEL0513</strain>
    </source>
</reference>
<evidence type="ECO:0000313" key="5">
    <source>
        <dbReference type="Proteomes" id="UP001211907"/>
    </source>
</evidence>
<accession>A0AAD5T5D1</accession>
<name>A0AAD5T5D1_9FUNG</name>
<dbReference type="InterPro" id="IPR058936">
    <property type="entry name" value="At4g15545-like"/>
</dbReference>
<gene>
    <name evidence="4" type="ORF">HK100_010329</name>
</gene>
<dbReference type="EMBL" id="JADGJH010000566">
    <property type="protein sequence ID" value="KAJ3126298.1"/>
    <property type="molecule type" value="Genomic_DNA"/>
</dbReference>
<evidence type="ECO:0000256" key="1">
    <source>
        <dbReference type="SAM" id="Coils"/>
    </source>
</evidence>
<evidence type="ECO:0000256" key="2">
    <source>
        <dbReference type="SAM" id="MobiDB-lite"/>
    </source>
</evidence>
<proteinExistence type="predicted"/>
<protein>
    <recommendedName>
        <fullName evidence="3">At4g15545-like C-terminal domain-containing protein</fullName>
    </recommendedName>
</protein>
<feature type="coiled-coil region" evidence="1">
    <location>
        <begin position="37"/>
        <end position="64"/>
    </location>
</feature>
<keyword evidence="1" id="KW-0175">Coiled coil</keyword>
<feature type="domain" description="At4g15545-like C-terminal" evidence="3">
    <location>
        <begin position="313"/>
        <end position="373"/>
    </location>
</feature>
<feature type="region of interest" description="Disordered" evidence="2">
    <location>
        <begin position="267"/>
        <end position="310"/>
    </location>
</feature>
<dbReference type="InterPro" id="IPR058935">
    <property type="entry name" value="At4g15545-like_C"/>
</dbReference>